<dbReference type="AlphaFoldDB" id="A0A0F9L8E5"/>
<name>A0A0F9L8E5_9ZZZZ</name>
<proteinExistence type="predicted"/>
<evidence type="ECO:0000256" key="1">
    <source>
        <dbReference type="SAM" id="Phobius"/>
    </source>
</evidence>
<keyword evidence="1" id="KW-0812">Transmembrane</keyword>
<comment type="caution">
    <text evidence="2">The sequence shown here is derived from an EMBL/GenBank/DDBJ whole genome shotgun (WGS) entry which is preliminary data.</text>
</comment>
<feature type="transmembrane region" description="Helical" evidence="1">
    <location>
        <begin position="7"/>
        <end position="28"/>
    </location>
</feature>
<keyword evidence="1" id="KW-0472">Membrane</keyword>
<keyword evidence="1" id="KW-1133">Transmembrane helix</keyword>
<dbReference type="EMBL" id="LAZR01011715">
    <property type="protein sequence ID" value="KKM60250.1"/>
    <property type="molecule type" value="Genomic_DNA"/>
</dbReference>
<accession>A0A0F9L8E5</accession>
<gene>
    <name evidence="2" type="ORF">LCGC14_1543770</name>
</gene>
<sequence length="38" mass="4293">MRILKSWWFWYGLVVGAALAFLLVTALIPDFVVRLLGG</sequence>
<evidence type="ECO:0000313" key="2">
    <source>
        <dbReference type="EMBL" id="KKM60250.1"/>
    </source>
</evidence>
<organism evidence="2">
    <name type="scientific">marine sediment metagenome</name>
    <dbReference type="NCBI Taxonomy" id="412755"/>
    <lineage>
        <taxon>unclassified sequences</taxon>
        <taxon>metagenomes</taxon>
        <taxon>ecological metagenomes</taxon>
    </lineage>
</organism>
<reference evidence="2" key="1">
    <citation type="journal article" date="2015" name="Nature">
        <title>Complex archaea that bridge the gap between prokaryotes and eukaryotes.</title>
        <authorList>
            <person name="Spang A."/>
            <person name="Saw J.H."/>
            <person name="Jorgensen S.L."/>
            <person name="Zaremba-Niedzwiedzka K."/>
            <person name="Martijn J."/>
            <person name="Lind A.E."/>
            <person name="van Eijk R."/>
            <person name="Schleper C."/>
            <person name="Guy L."/>
            <person name="Ettema T.J."/>
        </authorList>
    </citation>
    <scope>NUCLEOTIDE SEQUENCE</scope>
</reference>
<protein>
    <submittedName>
        <fullName evidence="2">Uncharacterized protein</fullName>
    </submittedName>
</protein>